<keyword evidence="2" id="KW-1185">Reference proteome</keyword>
<dbReference type="KEGG" id="sti:Sthe_1076"/>
<dbReference type="InParanoid" id="D1C2P5"/>
<accession>D1C2P5</accession>
<sequence>MGHAVSASTGGDDLVRAARGREARRADVLEQSLRLFRPLARYTQQEIERRCCEAGVPAARVPTRDILARVYLTASIEPDGASRMGIYPWLRSLVRDEIDAALAVCAPSPSPDVQRVPTSSGATSVPESWQEIHLLHHVDGWPLEAIAEVEGRDIEEVARIIGRMLGDER</sequence>
<reference evidence="2" key="1">
    <citation type="submission" date="2009-11" db="EMBL/GenBank/DDBJ databases">
        <title>The complete chromosome 1 of Sphaerobacter thermophilus DSM 20745.</title>
        <authorList>
            <person name="Lucas S."/>
            <person name="Copeland A."/>
            <person name="Lapidus A."/>
            <person name="Glavina del Rio T."/>
            <person name="Dalin E."/>
            <person name="Tice H."/>
            <person name="Bruce D."/>
            <person name="Goodwin L."/>
            <person name="Pitluck S."/>
            <person name="Kyrpides N."/>
            <person name="Mavromatis K."/>
            <person name="Ivanova N."/>
            <person name="Mikhailova N."/>
            <person name="LaButti K.M."/>
            <person name="Clum A."/>
            <person name="Sun H.I."/>
            <person name="Brettin T."/>
            <person name="Detter J.C."/>
            <person name="Han C."/>
            <person name="Larimer F."/>
            <person name="Land M."/>
            <person name="Hauser L."/>
            <person name="Markowitz V."/>
            <person name="Cheng J.F."/>
            <person name="Hugenholtz P."/>
            <person name="Woyke T."/>
            <person name="Wu D."/>
            <person name="Steenblock K."/>
            <person name="Schneider S."/>
            <person name="Pukall R."/>
            <person name="Goeker M."/>
            <person name="Klenk H.P."/>
            <person name="Eisen J.A."/>
        </authorList>
    </citation>
    <scope>NUCLEOTIDE SEQUENCE [LARGE SCALE GENOMIC DNA]</scope>
    <source>
        <strain evidence="2">ATCC 49802 / DSM 20745 / S 6022</strain>
    </source>
</reference>
<gene>
    <name evidence="1" type="ordered locus">Sthe_1076</name>
</gene>
<dbReference type="OrthoDB" id="9784272at2"/>
<dbReference type="Proteomes" id="UP000002027">
    <property type="component" value="Chromosome 1"/>
</dbReference>
<evidence type="ECO:0000313" key="2">
    <source>
        <dbReference type="Proteomes" id="UP000002027"/>
    </source>
</evidence>
<dbReference type="RefSeq" id="WP_012871559.1">
    <property type="nucleotide sequence ID" value="NC_013523.1"/>
</dbReference>
<reference evidence="1 2" key="2">
    <citation type="journal article" date="2010" name="Stand. Genomic Sci.">
        <title>Complete genome sequence of Desulfohalobium retbaense type strain (HR(100)).</title>
        <authorList>
            <person name="Spring S."/>
            <person name="Nolan M."/>
            <person name="Lapidus A."/>
            <person name="Glavina Del Rio T."/>
            <person name="Copeland A."/>
            <person name="Tice H."/>
            <person name="Cheng J.F."/>
            <person name="Lucas S."/>
            <person name="Land M."/>
            <person name="Chen F."/>
            <person name="Bruce D."/>
            <person name="Goodwin L."/>
            <person name="Pitluck S."/>
            <person name="Ivanova N."/>
            <person name="Mavromatis K."/>
            <person name="Mikhailova N."/>
            <person name="Pati A."/>
            <person name="Chen A."/>
            <person name="Palaniappan K."/>
            <person name="Hauser L."/>
            <person name="Chang Y.J."/>
            <person name="Jeffries C.D."/>
            <person name="Munk C."/>
            <person name="Kiss H."/>
            <person name="Chain P."/>
            <person name="Han C."/>
            <person name="Brettin T."/>
            <person name="Detter J.C."/>
            <person name="Schuler E."/>
            <person name="Goker M."/>
            <person name="Rohde M."/>
            <person name="Bristow J."/>
            <person name="Eisen J.A."/>
            <person name="Markowitz V."/>
            <person name="Hugenholtz P."/>
            <person name="Kyrpides N.C."/>
            <person name="Klenk H.P."/>
        </authorList>
    </citation>
    <scope>NUCLEOTIDE SEQUENCE [LARGE SCALE GENOMIC DNA]</scope>
    <source>
        <strain evidence="2">ATCC 49802 / DSM 20745 / S 6022</strain>
    </source>
</reference>
<proteinExistence type="predicted"/>
<organism evidence="1 2">
    <name type="scientific">Sphaerobacter thermophilus (strain ATCC 49802 / DSM 20745 / KCCM 41009 / NCIMB 13125 / S 6022)</name>
    <dbReference type="NCBI Taxonomy" id="479434"/>
    <lineage>
        <taxon>Bacteria</taxon>
        <taxon>Pseudomonadati</taxon>
        <taxon>Thermomicrobiota</taxon>
        <taxon>Thermomicrobia</taxon>
        <taxon>Sphaerobacterales</taxon>
        <taxon>Sphaerobacterineae</taxon>
        <taxon>Sphaerobacteraceae</taxon>
        <taxon>Sphaerobacter</taxon>
    </lineage>
</organism>
<name>D1C2P5_SPHTD</name>
<dbReference type="EMBL" id="CP001823">
    <property type="protein sequence ID" value="ACZ38512.1"/>
    <property type="molecule type" value="Genomic_DNA"/>
</dbReference>
<dbReference type="AlphaFoldDB" id="D1C2P5"/>
<evidence type="ECO:0000313" key="1">
    <source>
        <dbReference type="EMBL" id="ACZ38512.1"/>
    </source>
</evidence>
<protein>
    <submittedName>
        <fullName evidence="1">Uncharacterized protein</fullName>
    </submittedName>
</protein>
<dbReference type="HOGENOM" id="CLU_1577529_0_0_0"/>